<proteinExistence type="predicted"/>
<name>A0A4R0RUL0_9APHY</name>
<feature type="compositionally biased region" description="Polar residues" evidence="1">
    <location>
        <begin position="87"/>
        <end position="99"/>
    </location>
</feature>
<keyword evidence="3" id="KW-1185">Reference proteome</keyword>
<feature type="compositionally biased region" description="Acidic residues" evidence="1">
    <location>
        <begin position="107"/>
        <end position="116"/>
    </location>
</feature>
<protein>
    <submittedName>
        <fullName evidence="2">Uncharacterized protein</fullName>
    </submittedName>
</protein>
<sequence>MAERTRERKLRDDKMVLVHNPQLVQCRRCGAKIKLSLKSFWDPFHWHKHKERCLKKSDSVVQEMRDSSDLPQPQPPAAPKPVYPTESKITSSKRNAPSPSMTPPLIPDEEDEDEDQSTAGPSRSPEVFPSSRPLRPLSPPPPATYTAPVPQDAYGPEDYLYHPRPRLAHPERESTASRRAVPWPALSHKPYYAAEPYDDERCWSPPLSTLRYKESRVRLSRY</sequence>
<evidence type="ECO:0000256" key="1">
    <source>
        <dbReference type="SAM" id="MobiDB-lite"/>
    </source>
</evidence>
<feature type="compositionally biased region" description="Pro residues" evidence="1">
    <location>
        <begin position="72"/>
        <end position="82"/>
    </location>
</feature>
<evidence type="ECO:0000313" key="3">
    <source>
        <dbReference type="Proteomes" id="UP000292702"/>
    </source>
</evidence>
<feature type="region of interest" description="Disordered" evidence="1">
    <location>
        <begin position="56"/>
        <end position="185"/>
    </location>
</feature>
<reference evidence="2 3" key="1">
    <citation type="submission" date="2018-11" db="EMBL/GenBank/DDBJ databases">
        <title>Genome assembly of Steccherinum ochraceum LE-BIN_3174, the white-rot fungus of the Steccherinaceae family (The Residual Polyporoid clade, Polyporales, Basidiomycota).</title>
        <authorList>
            <person name="Fedorova T.V."/>
            <person name="Glazunova O.A."/>
            <person name="Landesman E.O."/>
            <person name="Moiseenko K.V."/>
            <person name="Psurtseva N.V."/>
            <person name="Savinova O.S."/>
            <person name="Shakhova N.V."/>
            <person name="Tyazhelova T.V."/>
            <person name="Vasina D.V."/>
        </authorList>
    </citation>
    <scope>NUCLEOTIDE SEQUENCE [LARGE SCALE GENOMIC DNA]</scope>
    <source>
        <strain evidence="2 3">LE-BIN_3174</strain>
    </source>
</reference>
<dbReference type="EMBL" id="RWJN01000003">
    <property type="protein sequence ID" value="TCD71736.1"/>
    <property type="molecule type" value="Genomic_DNA"/>
</dbReference>
<organism evidence="2 3">
    <name type="scientific">Steccherinum ochraceum</name>
    <dbReference type="NCBI Taxonomy" id="92696"/>
    <lineage>
        <taxon>Eukaryota</taxon>
        <taxon>Fungi</taxon>
        <taxon>Dikarya</taxon>
        <taxon>Basidiomycota</taxon>
        <taxon>Agaricomycotina</taxon>
        <taxon>Agaricomycetes</taxon>
        <taxon>Polyporales</taxon>
        <taxon>Steccherinaceae</taxon>
        <taxon>Steccherinum</taxon>
    </lineage>
</organism>
<evidence type="ECO:0000313" key="2">
    <source>
        <dbReference type="EMBL" id="TCD71736.1"/>
    </source>
</evidence>
<dbReference type="OrthoDB" id="3268830at2759"/>
<dbReference type="Proteomes" id="UP000292702">
    <property type="component" value="Unassembled WGS sequence"/>
</dbReference>
<comment type="caution">
    <text evidence="2">The sequence shown here is derived from an EMBL/GenBank/DDBJ whole genome shotgun (WGS) entry which is preliminary data.</text>
</comment>
<accession>A0A4R0RUL0</accession>
<dbReference type="AlphaFoldDB" id="A0A4R0RUL0"/>
<gene>
    <name evidence="2" type="ORF">EIP91_005502</name>
</gene>
<feature type="compositionally biased region" description="Basic and acidic residues" evidence="1">
    <location>
        <begin position="56"/>
        <end position="68"/>
    </location>
</feature>